<accession>A0A1Z2XFI7</accession>
<evidence type="ECO:0000313" key="4">
    <source>
        <dbReference type="Proteomes" id="UP000186351"/>
    </source>
</evidence>
<keyword evidence="2" id="KW-0732">Signal</keyword>
<dbReference type="OrthoDB" id="2079210at2"/>
<dbReference type="Pfam" id="PF13584">
    <property type="entry name" value="BatD"/>
    <property type="match status" value="2"/>
</dbReference>
<dbReference type="GeneID" id="65535259"/>
<dbReference type="AlphaFoldDB" id="A0A1B1S6A0"/>
<dbReference type="PANTHER" id="PTHR40940:SF2">
    <property type="entry name" value="BATD"/>
    <property type="match status" value="1"/>
</dbReference>
<evidence type="ECO:0000313" key="3">
    <source>
        <dbReference type="EMBL" id="ANU62324.2"/>
    </source>
</evidence>
<dbReference type="EMBL" id="CP015402">
    <property type="protein sequence ID" value="ANU62324.2"/>
    <property type="molecule type" value="Genomic_DNA"/>
</dbReference>
<reference evidence="4" key="1">
    <citation type="submission" date="2016-04" db="EMBL/GenBank/DDBJ databases">
        <title>Complete Genome Sequences of Twelve Strains of a Stable Defined Moderately Diverse Mouse Microbiota 2 (sDMDMm2).</title>
        <authorList>
            <person name="Uchimura Y."/>
            <person name="Wyss M."/>
            <person name="Brugiroux S."/>
            <person name="Limenitakis J.P."/>
            <person name="Stecher B."/>
            <person name="McCoy K.D."/>
            <person name="Macpherson A.J."/>
        </authorList>
    </citation>
    <scope>NUCLEOTIDE SEQUENCE [LARGE SCALE GENOMIC DNA]</scope>
    <source>
        <strain evidence="4">YL27</strain>
    </source>
</reference>
<keyword evidence="1" id="KW-1133">Transmembrane helix</keyword>
<keyword evidence="1" id="KW-0812">Transmembrane</keyword>
<protein>
    <recommendedName>
        <fullName evidence="5">Protein BatD</fullName>
    </recommendedName>
</protein>
<evidence type="ECO:0000256" key="1">
    <source>
        <dbReference type="SAM" id="Phobius"/>
    </source>
</evidence>
<feature type="signal peptide" evidence="2">
    <location>
        <begin position="1"/>
        <end position="18"/>
    </location>
</feature>
<feature type="chain" id="PRO_5013244005" description="Protein BatD" evidence="2">
    <location>
        <begin position="19"/>
        <end position="600"/>
    </location>
</feature>
<keyword evidence="1" id="KW-0472">Membrane</keyword>
<feature type="transmembrane region" description="Helical" evidence="1">
    <location>
        <begin position="453"/>
        <end position="473"/>
    </location>
</feature>
<dbReference type="RefSeq" id="WP_084273884.1">
    <property type="nucleotide sequence ID" value="NZ_CAJTAP010000023.1"/>
</dbReference>
<name>A0A1B1S6A0_9BACT</name>
<dbReference type="InterPro" id="IPR025738">
    <property type="entry name" value="BatD"/>
</dbReference>
<sequence>MTRRILMTMLMMVMVAVAAVAETSFTVIPPRTVIAGNKFNVTFRLKDGEGSGLKAPEIKGCTLLYGPSTSRMQNYQWVNGHASSSTTVDYSFTYRADNPGTYTIGEARITSGGKTYTTRTASFTVLPPDQTQQGAQPSARVDDIGTQSADRGVNANDVLVRIILNKTRAYEQEAILCTIKLYTKHSISSFIPTTQPSFDGFLIDEIQLNPTLNEVEHYNGQNYMTAILKQCVIFPQKSGRLTINSGKYDVTVVQYERMGGFWGGNRPVERQIKTTSNSASITIDALPQPQPDGFTGAVGQFSIDSRLSGQVFKTNEAASLVYTIKGTGNIKYVKEPVIDFPSEFEQYQPQTDIDSHISGSTVTGTMTVDYTFVPQSVGTFTIGADKFVYFNPDSRQYVTLSTPSYNIKVTQGAAPSAVAGGKQSVSSKNSDILHIKLGDLDLQKTHTYVYNSWWYWPCYLLLLALLVLIVWLYSKQARLNADVQGRRLARAGKIARRRLKSAHKAMLAHDSDRFYAELLGAIWGYLGDKLGLPASQLTRDNIAGQLDSYGAPKELADTFISIIDDCEMARYSPARSDEQIEQLYNEASRAMNSMEGIRKK</sequence>
<dbReference type="Proteomes" id="UP000186351">
    <property type="component" value="Chromosome"/>
</dbReference>
<evidence type="ECO:0000256" key="2">
    <source>
        <dbReference type="SAM" id="SignalP"/>
    </source>
</evidence>
<dbReference type="KEGG" id="pary:A4V02_00215"/>
<organism evidence="3 4">
    <name type="scientific">Muribaculum intestinale</name>
    <dbReference type="NCBI Taxonomy" id="1796646"/>
    <lineage>
        <taxon>Bacteria</taxon>
        <taxon>Pseudomonadati</taxon>
        <taxon>Bacteroidota</taxon>
        <taxon>Bacteroidia</taxon>
        <taxon>Bacteroidales</taxon>
        <taxon>Muribaculaceae</taxon>
        <taxon>Muribaculum</taxon>
    </lineage>
</organism>
<dbReference type="STRING" id="1796646.A4V02_00215"/>
<dbReference type="PANTHER" id="PTHR40940">
    <property type="entry name" value="PROTEIN BATD-RELATED"/>
    <property type="match status" value="1"/>
</dbReference>
<evidence type="ECO:0008006" key="5">
    <source>
        <dbReference type="Google" id="ProtNLM"/>
    </source>
</evidence>
<accession>A0A1B1S6A0</accession>
<keyword evidence="4" id="KW-1185">Reference proteome</keyword>
<gene>
    <name evidence="3" type="ORF">A4V02_00215</name>
</gene>
<proteinExistence type="predicted"/>